<organism evidence="2 3">
    <name type="scientific">Psylliodes chrysocephalus</name>
    <dbReference type="NCBI Taxonomy" id="3402493"/>
    <lineage>
        <taxon>Eukaryota</taxon>
        <taxon>Metazoa</taxon>
        <taxon>Ecdysozoa</taxon>
        <taxon>Arthropoda</taxon>
        <taxon>Hexapoda</taxon>
        <taxon>Insecta</taxon>
        <taxon>Pterygota</taxon>
        <taxon>Neoptera</taxon>
        <taxon>Endopterygota</taxon>
        <taxon>Coleoptera</taxon>
        <taxon>Polyphaga</taxon>
        <taxon>Cucujiformia</taxon>
        <taxon>Chrysomeloidea</taxon>
        <taxon>Chrysomelidae</taxon>
        <taxon>Galerucinae</taxon>
        <taxon>Alticini</taxon>
        <taxon>Psylliodes</taxon>
    </lineage>
</organism>
<feature type="compositionally biased region" description="Acidic residues" evidence="1">
    <location>
        <begin position="221"/>
        <end position="237"/>
    </location>
</feature>
<dbReference type="PANTHER" id="PTHR10773:SF19">
    <property type="match status" value="1"/>
</dbReference>
<protein>
    <submittedName>
        <fullName evidence="2">Uncharacterized protein</fullName>
    </submittedName>
</protein>
<evidence type="ECO:0000256" key="1">
    <source>
        <dbReference type="SAM" id="MobiDB-lite"/>
    </source>
</evidence>
<proteinExistence type="predicted"/>
<feature type="compositionally biased region" description="Low complexity" evidence="1">
    <location>
        <begin position="249"/>
        <end position="261"/>
    </location>
</feature>
<feature type="region of interest" description="Disordered" evidence="1">
    <location>
        <begin position="833"/>
        <end position="938"/>
    </location>
</feature>
<keyword evidence="3" id="KW-1185">Reference proteome</keyword>
<name>A0A9P0CVN9_9CUCU</name>
<dbReference type="AlphaFoldDB" id="A0A9P0CVN9"/>
<feature type="compositionally biased region" description="Basic and acidic residues" evidence="1">
    <location>
        <begin position="846"/>
        <end position="857"/>
    </location>
</feature>
<feature type="compositionally biased region" description="Basic and acidic residues" evidence="1">
    <location>
        <begin position="1"/>
        <end position="15"/>
    </location>
</feature>
<sequence>MTTGKHDRSANDSKGKEKKRQNSDTSSSEDECEKVLAQAVHDEMREPRKSKNLEEKKAERRTEGDKIDLSKRISTSGSDRAESDGSEDDQTGKSAVQQCTESLQGDTDFLHLNIQPAVVQELNHETLKESQNMNEENPIIQVNKNNMGMEIISDCFSAVKYTPSDPKDVFLLSEGHAIHLQELQDEKGIALLQELQDENEKELLQELQDENGKELLKEIEPSNDEDPDFNKDDEDPDFNPHREDDEYPDNSSSDTNGDNNGEQINTKKTRKRIRDENTWKRNLKKKKINSGQEYTSRLGKLHRAKTVKPPCDEHCLYKCTVNISKEKRLLIFQQFYSLADKTRQRDFILKCMKTITPKATTQNLQENEPKRRKKNHGYYFEIDETDIRACKIFFMATLDISNNTISTAVKKAPDGFLEKELRGTGQSSNKTSDNLTRDVEDHINSFPRVKSHYCRARTEKEYVDGSLNVSLMYKLYKEKCDQDQKPFVQESLYRKIFNNKFNISFFQPKKDQCSFCVIYEKHSSETEKELKNNEYDTHKENVRISRLEKEGDKNQFMLEKDVVLATFDLQAVMPLPNGNISTFFYKSKLNAYNFTVYNVKSKEGICYLWNESIAKRGAIEIATSVCIFLKDYCQGKKEEKILMSTMMAKNAFGKMSYCCKNMLHLAKRPDGLKKIYETTTMTDVQSVILDVHFDAPLKGVWDCVFKSGALTKLKLIQRTEDVKPMARLIVWKQPNLISINEMDLYIGICQDRFECGSIKRAKRYLQVHVTNSRVIRKSSPRMFDGIVLRQFVVPGVVEPFTMYENQDSLSGEELEREEVDKIFEERKKRFSEKVKGGTKINKMTTGKHDRSANDSKGKEKKRQNSDTSSSEDECEKVLAQAVHDEMREPRKSKNLEEKKAERRTEGDKIDLSKRISTSGSDRAESDGSEDDQTGKSGILKVGEDDYVIAEPEIIDNGSTTMYRKFTRGTDFLHLNIQPAVVQELNHETLKESQNMQHLNEENPIIQVNKNNMGMEIISDKTYGKVTVWLFGVS</sequence>
<feature type="region of interest" description="Disordered" evidence="1">
    <location>
        <begin position="1"/>
        <end position="99"/>
    </location>
</feature>
<dbReference type="PANTHER" id="PTHR10773">
    <property type="entry name" value="DNA-DIRECTED RNA POLYMERASES I, II, AND III SUBUNIT RPABC2"/>
    <property type="match status" value="1"/>
</dbReference>
<feature type="compositionally biased region" description="Basic and acidic residues" evidence="1">
    <location>
        <begin position="40"/>
        <end position="71"/>
    </location>
</feature>
<evidence type="ECO:0000313" key="3">
    <source>
        <dbReference type="Proteomes" id="UP001153636"/>
    </source>
</evidence>
<feature type="compositionally biased region" description="Basic and acidic residues" evidence="1">
    <location>
        <begin position="882"/>
        <end position="913"/>
    </location>
</feature>
<gene>
    <name evidence="2" type="ORF">PSYICH_LOCUS7670</name>
</gene>
<reference evidence="2" key="1">
    <citation type="submission" date="2022-01" db="EMBL/GenBank/DDBJ databases">
        <authorList>
            <person name="King R."/>
        </authorList>
    </citation>
    <scope>NUCLEOTIDE SEQUENCE</scope>
</reference>
<dbReference type="EMBL" id="OV651814">
    <property type="protein sequence ID" value="CAH1107053.1"/>
    <property type="molecule type" value="Genomic_DNA"/>
</dbReference>
<accession>A0A9P0CVN9</accession>
<dbReference type="Proteomes" id="UP001153636">
    <property type="component" value="Chromosome 2"/>
</dbReference>
<feature type="region of interest" description="Disordered" evidence="1">
    <location>
        <begin position="219"/>
        <end position="276"/>
    </location>
</feature>
<dbReference type="OrthoDB" id="6774481at2759"/>
<evidence type="ECO:0000313" key="2">
    <source>
        <dbReference type="EMBL" id="CAH1107053.1"/>
    </source>
</evidence>